<dbReference type="AlphaFoldDB" id="A0A8D8YWW8"/>
<sequence length="241" mass="27849">MAFFKISRLKYYDGQKIEEYKPKEEQSLYTGREMFMNRSLDDDTDICLVSPYASRKHAVIVHREGLDVFVKDLKSVNGTFVNGKKIEHSVWTQLKNGDVLGIGIDFKTTAEDKEKYFYKLVQVNRRCKATFNDAKTKPTCDTSSNVNNTTLCPDKKTVDNRKQTETPDSLMKTRSGNLYTNSQPELESPNETKTELKKRKPSSQDKSEQPPSKKISLDKTKSQTCKEEEEEEKYCTYKYLV</sequence>
<dbReference type="PANTHER" id="PTHR23308">
    <property type="entry name" value="NUCLEAR INHIBITOR OF PROTEIN PHOSPHATASE-1"/>
    <property type="match status" value="1"/>
</dbReference>
<dbReference type="PROSITE" id="PS50006">
    <property type="entry name" value="FHA_DOMAIN"/>
    <property type="match status" value="1"/>
</dbReference>
<protein>
    <recommendedName>
        <fullName evidence="2">FHA domain-containing protein</fullName>
    </recommendedName>
</protein>
<reference evidence="3" key="1">
    <citation type="submission" date="2021-05" db="EMBL/GenBank/DDBJ databases">
        <authorList>
            <person name="Alioto T."/>
            <person name="Alioto T."/>
            <person name="Gomez Garrido J."/>
        </authorList>
    </citation>
    <scope>NUCLEOTIDE SEQUENCE</scope>
</reference>
<name>A0A8D8YWW8_9HEMI</name>
<dbReference type="InterPro" id="IPR050923">
    <property type="entry name" value="Cell_Proc_Reg/RNA_Proc"/>
</dbReference>
<accession>A0A8D8YWW8</accession>
<feature type="compositionally biased region" description="Basic and acidic residues" evidence="1">
    <location>
        <begin position="153"/>
        <end position="165"/>
    </location>
</feature>
<evidence type="ECO:0000313" key="3">
    <source>
        <dbReference type="EMBL" id="CAG6736715.1"/>
    </source>
</evidence>
<feature type="compositionally biased region" description="Polar residues" evidence="1">
    <location>
        <begin position="172"/>
        <end position="189"/>
    </location>
</feature>
<evidence type="ECO:0000259" key="2">
    <source>
        <dbReference type="PROSITE" id="PS50006"/>
    </source>
</evidence>
<dbReference type="EMBL" id="HBUF01400369">
    <property type="protein sequence ID" value="CAG6736715.1"/>
    <property type="molecule type" value="Transcribed_RNA"/>
</dbReference>
<dbReference type="SUPFAM" id="SSF49879">
    <property type="entry name" value="SMAD/FHA domain"/>
    <property type="match status" value="1"/>
</dbReference>
<proteinExistence type="predicted"/>
<dbReference type="CDD" id="cd00060">
    <property type="entry name" value="FHA"/>
    <property type="match status" value="1"/>
</dbReference>
<feature type="domain" description="FHA" evidence="2">
    <location>
        <begin position="34"/>
        <end position="86"/>
    </location>
</feature>
<feature type="compositionally biased region" description="Polar residues" evidence="1">
    <location>
        <begin position="139"/>
        <end position="151"/>
    </location>
</feature>
<evidence type="ECO:0000256" key="1">
    <source>
        <dbReference type="SAM" id="MobiDB-lite"/>
    </source>
</evidence>
<organism evidence="3">
    <name type="scientific">Cacopsylla melanoneura</name>
    <dbReference type="NCBI Taxonomy" id="428564"/>
    <lineage>
        <taxon>Eukaryota</taxon>
        <taxon>Metazoa</taxon>
        <taxon>Ecdysozoa</taxon>
        <taxon>Arthropoda</taxon>
        <taxon>Hexapoda</taxon>
        <taxon>Insecta</taxon>
        <taxon>Pterygota</taxon>
        <taxon>Neoptera</taxon>
        <taxon>Paraneoptera</taxon>
        <taxon>Hemiptera</taxon>
        <taxon>Sternorrhyncha</taxon>
        <taxon>Psylloidea</taxon>
        <taxon>Psyllidae</taxon>
        <taxon>Psyllinae</taxon>
        <taxon>Cacopsylla</taxon>
    </lineage>
</organism>
<dbReference type="Pfam" id="PF00498">
    <property type="entry name" value="FHA"/>
    <property type="match status" value="1"/>
</dbReference>
<feature type="compositionally biased region" description="Basic and acidic residues" evidence="1">
    <location>
        <begin position="215"/>
        <end position="225"/>
    </location>
</feature>
<dbReference type="Gene3D" id="2.60.200.20">
    <property type="match status" value="1"/>
</dbReference>
<dbReference type="InterPro" id="IPR000253">
    <property type="entry name" value="FHA_dom"/>
</dbReference>
<feature type="region of interest" description="Disordered" evidence="1">
    <location>
        <begin position="134"/>
        <end position="225"/>
    </location>
</feature>
<dbReference type="InterPro" id="IPR008984">
    <property type="entry name" value="SMAD_FHA_dom_sf"/>
</dbReference>
<dbReference type="SMART" id="SM00240">
    <property type="entry name" value="FHA"/>
    <property type="match status" value="1"/>
</dbReference>